<sequence length="965" mass="107125">MEPGQIWPLSVLLRTKDQFALFFVSSFAAKLLHLYSHRASLPILLIILYTPTFFLPDVVLLLFNKLVVYRQNRSRAWRIFGGLLALLTAATSASQISFYIETGGEVQWMAAGNLAMDPGGLRMILSELPKFSVFILAFSGVAWFIAARFYALIGRVLHTIGLSFRQMHRYWTGKSQLSGYEQLGGSCDEGVEPSKSDERTAIPSLRKACAISVGVIAATVTVAVLQIVRPRTPPYAHMSGSLPITLFEGLFFNPINGQFCLPYPHQRVEFPFEQYAKVAGHAPPADWKPLTEECRRRHHHGLPHGPPPPGMPPPPGPPPPPRHGPPPPPPPPPGYFDDDDIYPRGPPAEDWAFDGPPPPPPPPPKHHGHHGHYDPTCDPLKLSNIEQNLLGPLARAFEKDEPSIKHVLLITLESTRKDMFPFRKDSRVYNSILSSYNDAEAAVELDRKLRNLTTTAAFLTGESTRFDEDAGYNGTGALGPWASKFKEGRGGVNVQDAVTGSAFTLKSLLTSLCGVEALPVDFTEEVKGRIYQPCLPHITDLLNKAEEDDAASSDLVETLGKEDFLSWPWDSAMVQSVTDQFDSQYTLDDQIGFRTQILESTLSNPASKHYPPKQPKSNYFGYPETEALPYLRDLFVEAKQQKRRLFVSHLTSTPHHPFATPASWGERQSYLSRKRYQPEDEFDHYLNTIKYQDSYLDTLFSMLDEVGALSETLVVLVGDHGLAFNTPDGSKSTFENGHVSNFGIPLVFAHARLPRVQVAAQTTPASIIPTVLDLLAQTHSLSGAQRAAARALLPRYQGHSLIREQRWAVPVAAAPPSSSSSPADTRDEQHARAFPTANATGALQPFHFSIINPGGSVLSVAQARSPYRLVLPLCSTHGVRFSDTARDPGERAPVIAWSTEALLKEVRQRYGRAAAEWADLAVRLGEWWFWEQRSRWGYHYAARSTDRGAVEGGGGRIRKEHWWET</sequence>
<dbReference type="PANTHER" id="PTHR43751:SF3">
    <property type="entry name" value="SULFATASE N-TERMINAL DOMAIN-CONTAINING PROTEIN"/>
    <property type="match status" value="1"/>
</dbReference>
<keyword evidence="5" id="KW-1185">Reference proteome</keyword>
<feature type="transmembrane region" description="Helical" evidence="2">
    <location>
        <begin position="41"/>
        <end position="64"/>
    </location>
</feature>
<feature type="transmembrane region" description="Helical" evidence="2">
    <location>
        <begin position="76"/>
        <end position="100"/>
    </location>
</feature>
<dbReference type="Gene3D" id="3.40.720.10">
    <property type="entry name" value="Alkaline Phosphatase, subunit A"/>
    <property type="match status" value="1"/>
</dbReference>
<dbReference type="PRINTS" id="PR00806">
    <property type="entry name" value="VINCULIN"/>
</dbReference>
<feature type="transmembrane region" description="Helical" evidence="2">
    <location>
        <begin position="131"/>
        <end position="153"/>
    </location>
</feature>
<evidence type="ECO:0000256" key="1">
    <source>
        <dbReference type="SAM" id="MobiDB-lite"/>
    </source>
</evidence>
<reference evidence="4 5" key="1">
    <citation type="journal article" date="2021" name="Nat. Commun.">
        <title>Genetic determinants of endophytism in the Arabidopsis root mycobiome.</title>
        <authorList>
            <person name="Mesny F."/>
            <person name="Miyauchi S."/>
            <person name="Thiergart T."/>
            <person name="Pickel B."/>
            <person name="Atanasova L."/>
            <person name="Karlsson M."/>
            <person name="Huettel B."/>
            <person name="Barry K.W."/>
            <person name="Haridas S."/>
            <person name="Chen C."/>
            <person name="Bauer D."/>
            <person name="Andreopoulos W."/>
            <person name="Pangilinan J."/>
            <person name="LaButti K."/>
            <person name="Riley R."/>
            <person name="Lipzen A."/>
            <person name="Clum A."/>
            <person name="Drula E."/>
            <person name="Henrissat B."/>
            <person name="Kohler A."/>
            <person name="Grigoriev I.V."/>
            <person name="Martin F.M."/>
            <person name="Hacquard S."/>
        </authorList>
    </citation>
    <scope>NUCLEOTIDE SEQUENCE [LARGE SCALE GENOMIC DNA]</scope>
    <source>
        <strain evidence="4 5">MPI-SDFR-AT-0080</strain>
    </source>
</reference>
<evidence type="ECO:0000313" key="5">
    <source>
        <dbReference type="Proteomes" id="UP000774617"/>
    </source>
</evidence>
<dbReference type="InterPro" id="IPR052701">
    <property type="entry name" value="GAG_Ulvan_Degrading_Sulfatases"/>
</dbReference>
<dbReference type="Pfam" id="PF00884">
    <property type="entry name" value="Sulfatase"/>
    <property type="match status" value="1"/>
</dbReference>
<keyword evidence="2" id="KW-0812">Transmembrane</keyword>
<organism evidence="4 5">
    <name type="scientific">Macrophomina phaseolina</name>
    <dbReference type="NCBI Taxonomy" id="35725"/>
    <lineage>
        <taxon>Eukaryota</taxon>
        <taxon>Fungi</taxon>
        <taxon>Dikarya</taxon>
        <taxon>Ascomycota</taxon>
        <taxon>Pezizomycotina</taxon>
        <taxon>Dothideomycetes</taxon>
        <taxon>Dothideomycetes incertae sedis</taxon>
        <taxon>Botryosphaeriales</taxon>
        <taxon>Botryosphaeriaceae</taxon>
        <taxon>Macrophomina</taxon>
    </lineage>
</organism>
<dbReference type="InterPro" id="IPR017850">
    <property type="entry name" value="Alkaline_phosphatase_core_sf"/>
</dbReference>
<keyword evidence="2" id="KW-0472">Membrane</keyword>
<proteinExistence type="predicted"/>
<feature type="transmembrane region" description="Helical" evidence="2">
    <location>
        <begin position="208"/>
        <end position="228"/>
    </location>
</feature>
<dbReference type="InterPro" id="IPR000917">
    <property type="entry name" value="Sulfatase_N"/>
</dbReference>
<feature type="domain" description="Sulfatase N-terminal" evidence="3">
    <location>
        <begin position="458"/>
        <end position="775"/>
    </location>
</feature>
<protein>
    <submittedName>
        <fullName evidence="4">Alkaline-phosphatase-like protein</fullName>
    </submittedName>
</protein>
<dbReference type="PANTHER" id="PTHR43751">
    <property type="entry name" value="SULFATASE"/>
    <property type="match status" value="1"/>
</dbReference>
<name>A0ABQ8GRU2_9PEZI</name>
<dbReference type="Proteomes" id="UP000774617">
    <property type="component" value="Unassembled WGS sequence"/>
</dbReference>
<dbReference type="SUPFAM" id="SSF53649">
    <property type="entry name" value="Alkaline phosphatase-like"/>
    <property type="match status" value="1"/>
</dbReference>
<gene>
    <name evidence="4" type="ORF">B0J12DRAFT_764046</name>
</gene>
<accession>A0ABQ8GRU2</accession>
<keyword evidence="2" id="KW-1133">Transmembrane helix</keyword>
<evidence type="ECO:0000256" key="2">
    <source>
        <dbReference type="SAM" id="Phobius"/>
    </source>
</evidence>
<evidence type="ECO:0000259" key="3">
    <source>
        <dbReference type="Pfam" id="PF00884"/>
    </source>
</evidence>
<feature type="compositionally biased region" description="Pro residues" evidence="1">
    <location>
        <begin position="304"/>
        <end position="334"/>
    </location>
</feature>
<feature type="region of interest" description="Disordered" evidence="1">
    <location>
        <begin position="296"/>
        <end position="375"/>
    </location>
</feature>
<evidence type="ECO:0000313" key="4">
    <source>
        <dbReference type="EMBL" id="KAH7062645.1"/>
    </source>
</evidence>
<comment type="caution">
    <text evidence="4">The sequence shown here is derived from an EMBL/GenBank/DDBJ whole genome shotgun (WGS) entry which is preliminary data.</text>
</comment>
<dbReference type="EMBL" id="JAGTJR010000003">
    <property type="protein sequence ID" value="KAH7062645.1"/>
    <property type="molecule type" value="Genomic_DNA"/>
</dbReference>